<keyword evidence="2" id="KW-1133">Transmembrane helix</keyword>
<reference evidence="3" key="1">
    <citation type="submission" date="2021-03" db="EMBL/GenBank/DDBJ databases">
        <title>Chromosome level genome of the anhydrobiotic midge Polypedilum vanderplanki.</title>
        <authorList>
            <person name="Yoshida Y."/>
            <person name="Kikawada T."/>
            <person name="Gusev O."/>
        </authorList>
    </citation>
    <scope>NUCLEOTIDE SEQUENCE</scope>
    <source>
        <strain evidence="3">NIAS01</strain>
        <tissue evidence="3">Whole body or cell culture</tissue>
    </source>
</reference>
<sequence>MSLIIANTSSNPVPKNNYVDAEEETQRARERKTALKAIVIVIIFISIMCFVLYYVVHYLQLKDQHEMNNNSNKIITQKSQNYSFSQNKQ</sequence>
<dbReference type="EMBL" id="JADBJN010000003">
    <property type="protein sequence ID" value="KAG5671145.1"/>
    <property type="molecule type" value="Genomic_DNA"/>
</dbReference>
<evidence type="ECO:0000313" key="3">
    <source>
        <dbReference type="EMBL" id="KAG5671145.1"/>
    </source>
</evidence>
<dbReference type="AlphaFoldDB" id="A0A9J6BMP2"/>
<proteinExistence type="predicted"/>
<organism evidence="3 4">
    <name type="scientific">Polypedilum vanderplanki</name>
    <name type="common">Sleeping chironomid midge</name>
    <dbReference type="NCBI Taxonomy" id="319348"/>
    <lineage>
        <taxon>Eukaryota</taxon>
        <taxon>Metazoa</taxon>
        <taxon>Ecdysozoa</taxon>
        <taxon>Arthropoda</taxon>
        <taxon>Hexapoda</taxon>
        <taxon>Insecta</taxon>
        <taxon>Pterygota</taxon>
        <taxon>Neoptera</taxon>
        <taxon>Endopterygota</taxon>
        <taxon>Diptera</taxon>
        <taxon>Nematocera</taxon>
        <taxon>Chironomoidea</taxon>
        <taxon>Chironomidae</taxon>
        <taxon>Chironominae</taxon>
        <taxon>Polypedilum</taxon>
        <taxon>Polypedilum</taxon>
    </lineage>
</organism>
<evidence type="ECO:0000256" key="2">
    <source>
        <dbReference type="SAM" id="Phobius"/>
    </source>
</evidence>
<dbReference type="Proteomes" id="UP001107558">
    <property type="component" value="Chromosome 3"/>
</dbReference>
<name>A0A9J6BMP2_POLVA</name>
<keyword evidence="4" id="KW-1185">Reference proteome</keyword>
<evidence type="ECO:0000256" key="1">
    <source>
        <dbReference type="SAM" id="MobiDB-lite"/>
    </source>
</evidence>
<gene>
    <name evidence="3" type="ORF">PVAND_001358</name>
</gene>
<evidence type="ECO:0000313" key="4">
    <source>
        <dbReference type="Proteomes" id="UP001107558"/>
    </source>
</evidence>
<comment type="caution">
    <text evidence="3">The sequence shown here is derived from an EMBL/GenBank/DDBJ whole genome shotgun (WGS) entry which is preliminary data.</text>
</comment>
<keyword evidence="2" id="KW-0472">Membrane</keyword>
<protein>
    <submittedName>
        <fullName evidence="3">Uncharacterized protein</fullName>
    </submittedName>
</protein>
<feature type="compositionally biased region" description="Polar residues" evidence="1">
    <location>
        <begin position="1"/>
        <end position="14"/>
    </location>
</feature>
<keyword evidence="2" id="KW-0812">Transmembrane</keyword>
<accession>A0A9J6BMP2</accession>
<feature type="region of interest" description="Disordered" evidence="1">
    <location>
        <begin position="1"/>
        <end position="26"/>
    </location>
</feature>
<feature type="transmembrane region" description="Helical" evidence="2">
    <location>
        <begin position="37"/>
        <end position="56"/>
    </location>
</feature>